<protein>
    <submittedName>
        <fullName evidence="1">Uncharacterized protein</fullName>
    </submittedName>
</protein>
<evidence type="ECO:0000313" key="1">
    <source>
        <dbReference type="EMBL" id="KAJ8648818.1"/>
    </source>
</evidence>
<name>A0ACC2MT72_PERAE</name>
<keyword evidence="2" id="KW-1185">Reference proteome</keyword>
<organism evidence="1 2">
    <name type="scientific">Persea americana</name>
    <name type="common">Avocado</name>
    <dbReference type="NCBI Taxonomy" id="3435"/>
    <lineage>
        <taxon>Eukaryota</taxon>
        <taxon>Viridiplantae</taxon>
        <taxon>Streptophyta</taxon>
        <taxon>Embryophyta</taxon>
        <taxon>Tracheophyta</taxon>
        <taxon>Spermatophyta</taxon>
        <taxon>Magnoliopsida</taxon>
        <taxon>Magnoliidae</taxon>
        <taxon>Laurales</taxon>
        <taxon>Lauraceae</taxon>
        <taxon>Persea</taxon>
    </lineage>
</organism>
<sequence length="300" mass="33276">MPSLLLALQFEIDGWAFACREVPLTSIGRRLSVHQFFPRLHAFLDLHNDGQARNRVLMIANVFTTVKKKETEEQKKVEAVEVAGCDWIHVDVMDGRFVPNITVGPLVVDALRPVTDLPLGVHLMILEPDQRLPDFVKARADIVSVHCEQSSTIHLHRTVNQIKSLGAKAGVVLNPGTPLTAIEYVLDVVDLVLIMSVNPGFGGQSFIESQIKKISALKKLCLEKGVNPWIEVDGGVGPSNAYKLLEASRLAKGLNRFGKKILCFIICSYITNLRDLRGAVRGMEVWNLQITKSTRNVNIL</sequence>
<accession>A0ACC2MT72</accession>
<proteinExistence type="predicted"/>
<comment type="caution">
    <text evidence="1">The sequence shown here is derived from an EMBL/GenBank/DDBJ whole genome shotgun (WGS) entry which is preliminary data.</text>
</comment>
<dbReference type="Proteomes" id="UP001234297">
    <property type="component" value="Chromosome 1"/>
</dbReference>
<evidence type="ECO:0000313" key="2">
    <source>
        <dbReference type="Proteomes" id="UP001234297"/>
    </source>
</evidence>
<dbReference type="EMBL" id="CM056809">
    <property type="protein sequence ID" value="KAJ8648818.1"/>
    <property type="molecule type" value="Genomic_DNA"/>
</dbReference>
<reference evidence="1 2" key="1">
    <citation type="journal article" date="2022" name="Hortic Res">
        <title>A haplotype resolved chromosomal level avocado genome allows analysis of novel avocado genes.</title>
        <authorList>
            <person name="Nath O."/>
            <person name="Fletcher S.J."/>
            <person name="Hayward A."/>
            <person name="Shaw L.M."/>
            <person name="Masouleh A.K."/>
            <person name="Furtado A."/>
            <person name="Henry R.J."/>
            <person name="Mitter N."/>
        </authorList>
    </citation>
    <scope>NUCLEOTIDE SEQUENCE [LARGE SCALE GENOMIC DNA]</scope>
    <source>
        <strain evidence="2">cv. Hass</strain>
    </source>
</reference>
<gene>
    <name evidence="1" type="ORF">MRB53_001841</name>
</gene>